<feature type="binding site" evidence="2">
    <location>
        <position position="106"/>
    </location>
    <ligand>
        <name>Mn(2+)</name>
        <dbReference type="ChEBI" id="CHEBI:29035"/>
        <label>2</label>
    </ligand>
</feature>
<feature type="binding site" evidence="2">
    <location>
        <position position="142"/>
    </location>
    <ligand>
        <name>Mn(2+)</name>
        <dbReference type="ChEBI" id="CHEBI:29035"/>
        <label>2</label>
    </ligand>
</feature>
<dbReference type="Gene3D" id="3.40.630.10">
    <property type="entry name" value="Zn peptidases"/>
    <property type="match status" value="1"/>
</dbReference>
<dbReference type="GO" id="GO:0019877">
    <property type="term" value="P:diaminopimelate biosynthetic process"/>
    <property type="evidence" value="ECO:0007669"/>
    <property type="project" value="UniProtKB-ARBA"/>
</dbReference>
<comment type="cofactor">
    <cofactor evidence="2">
        <name>Mn(2+)</name>
        <dbReference type="ChEBI" id="CHEBI:29035"/>
    </cofactor>
    <text evidence="2">The Mn(2+) ion enhances activity.</text>
</comment>
<gene>
    <name evidence="4" type="ORF">AB840_14690</name>
</gene>
<dbReference type="STRING" id="39029.BSR42_04055"/>
<keyword evidence="2" id="KW-0464">Manganese</keyword>
<feature type="binding site" evidence="2">
    <location>
        <position position="366"/>
    </location>
    <ligand>
        <name>Mn(2+)</name>
        <dbReference type="ChEBI" id="CHEBI:29035"/>
        <label>2</label>
    </ligand>
</feature>
<dbReference type="OrthoDB" id="1633187at2"/>
<dbReference type="InterPro" id="IPR036264">
    <property type="entry name" value="Bact_exopeptidase_dim_dom"/>
</dbReference>
<dbReference type="RefSeq" id="WP_048515594.1">
    <property type="nucleotide sequence ID" value="NZ_FUXD01000081.1"/>
</dbReference>
<dbReference type="Pfam" id="PF01546">
    <property type="entry name" value="Peptidase_M20"/>
    <property type="match status" value="1"/>
</dbReference>
<dbReference type="SUPFAM" id="SSF53187">
    <property type="entry name" value="Zn-dependent exopeptidases"/>
    <property type="match status" value="1"/>
</dbReference>
<dbReference type="SUPFAM" id="SSF55031">
    <property type="entry name" value="Bacterial exopeptidase dimerisation domain"/>
    <property type="match status" value="1"/>
</dbReference>
<feature type="binding site" evidence="2">
    <location>
        <position position="167"/>
    </location>
    <ligand>
        <name>Mn(2+)</name>
        <dbReference type="ChEBI" id="CHEBI:29035"/>
        <label>2</label>
    </ligand>
</feature>
<reference evidence="4 5" key="1">
    <citation type="submission" date="2015-06" db="EMBL/GenBank/DDBJ databases">
        <title>Draft genome sequence of beer spoilage bacterium Megasphaera cerevisiae type strain 20462.</title>
        <authorList>
            <person name="Kutumbaka K."/>
            <person name="Pasmowitz J."/>
            <person name="Mategko J."/>
            <person name="Reyes D."/>
            <person name="Friedrich A."/>
            <person name="Han S."/>
            <person name="Martens-Habbena W."/>
            <person name="Neal-McKinney J."/>
            <person name="Janagama H.K."/>
            <person name="Nadala C."/>
            <person name="Samadpour M."/>
        </authorList>
    </citation>
    <scope>NUCLEOTIDE SEQUENCE [LARGE SCALE GENOMIC DNA]</scope>
    <source>
        <strain evidence="4 5">DSM 20462</strain>
    </source>
</reference>
<dbReference type="NCBIfam" id="TIGR01891">
    <property type="entry name" value="amidohydrolases"/>
    <property type="match status" value="1"/>
</dbReference>
<keyword evidence="2" id="KW-0479">Metal-binding</keyword>
<dbReference type="PANTHER" id="PTHR11014:SF63">
    <property type="entry name" value="METALLOPEPTIDASE, PUTATIVE (AFU_ORTHOLOGUE AFUA_6G09600)-RELATED"/>
    <property type="match status" value="1"/>
</dbReference>
<dbReference type="EMBL" id="LEKT01000086">
    <property type="protein sequence ID" value="KMO85236.1"/>
    <property type="molecule type" value="Genomic_DNA"/>
</dbReference>
<name>A0A0J6ZK67_9FIRM</name>
<protein>
    <submittedName>
        <fullName evidence="4">Peptidase M20</fullName>
    </submittedName>
</protein>
<evidence type="ECO:0000313" key="5">
    <source>
        <dbReference type="Proteomes" id="UP000036503"/>
    </source>
</evidence>
<feature type="domain" description="Peptidase M20 dimerisation" evidence="3">
    <location>
        <begin position="190"/>
        <end position="287"/>
    </location>
</feature>
<keyword evidence="1" id="KW-0378">Hydrolase</keyword>
<dbReference type="InterPro" id="IPR011650">
    <property type="entry name" value="Peptidase_M20_dimer"/>
</dbReference>
<keyword evidence="5" id="KW-1185">Reference proteome</keyword>
<dbReference type="GO" id="GO:0050118">
    <property type="term" value="F:N-acetyldiaminopimelate deacetylase activity"/>
    <property type="evidence" value="ECO:0007669"/>
    <property type="project" value="UniProtKB-ARBA"/>
</dbReference>
<dbReference type="GO" id="GO:0046872">
    <property type="term" value="F:metal ion binding"/>
    <property type="evidence" value="ECO:0007669"/>
    <property type="project" value="UniProtKB-KW"/>
</dbReference>
<evidence type="ECO:0000259" key="3">
    <source>
        <dbReference type="Pfam" id="PF07687"/>
    </source>
</evidence>
<dbReference type="InterPro" id="IPR002933">
    <property type="entry name" value="Peptidase_M20"/>
</dbReference>
<dbReference type="FunFam" id="3.30.70.360:FF:000001">
    <property type="entry name" value="N-acetyldiaminopimelate deacetylase"/>
    <property type="match status" value="1"/>
</dbReference>
<comment type="caution">
    <text evidence="4">The sequence shown here is derived from an EMBL/GenBank/DDBJ whole genome shotgun (WGS) entry which is preliminary data.</text>
</comment>
<dbReference type="PIRSF" id="PIRSF005962">
    <property type="entry name" value="Pept_M20D_amidohydro"/>
    <property type="match status" value="1"/>
</dbReference>
<dbReference type="InParanoid" id="A0A0J6ZK67"/>
<organism evidence="4 5">
    <name type="scientific">Megasphaera cerevisiae DSM 20462</name>
    <dbReference type="NCBI Taxonomy" id="1122219"/>
    <lineage>
        <taxon>Bacteria</taxon>
        <taxon>Bacillati</taxon>
        <taxon>Bacillota</taxon>
        <taxon>Negativicutes</taxon>
        <taxon>Veillonellales</taxon>
        <taxon>Veillonellaceae</taxon>
        <taxon>Megasphaera</taxon>
    </lineage>
</organism>
<dbReference type="AlphaFoldDB" id="A0A0J6ZK67"/>
<dbReference type="Gene3D" id="3.30.70.360">
    <property type="match status" value="1"/>
</dbReference>
<sequence>MGETERIKALIQTYHKQIQDWRRYFHQYPELSFEEQGTTKRIAAELDKMGIPYEIAPEKNTGLVAVIEGDHPGKAVALRADIDALPVQEANEVEFKSRVDGRMHACGHDGHISILLGAAKILWDLKDVIYGTIYLVFQPAEETGKGSGYMIRFGNWYDKIGSIFGGHIWIDVLAGQVSVEAGERMAAADEFTIKVHGRAGHGSQPQQTIDATVIASAIVLNLQSIVSRHFSPLESVVLTIGKMKSGDRFNIISGEAVLEGTTRYFKKEIRLDLRDTMEKVIKDTASAYGGTAELRYDEMVLPTINDPECSAIAQAAVAKIMGKSAVTTMQKTTGGEDFSYYLDQKPGCFAMIGIYNPDIDAVHSHHSNNFTIDESVLPSASGVYAQYAIDWLKQNKNDKNA</sequence>
<dbReference type="PATRIC" id="fig|1122219.3.peg.3388"/>
<evidence type="ECO:0000313" key="4">
    <source>
        <dbReference type="EMBL" id="KMO85236.1"/>
    </source>
</evidence>
<feature type="binding site" evidence="2">
    <location>
        <position position="108"/>
    </location>
    <ligand>
        <name>Mn(2+)</name>
        <dbReference type="ChEBI" id="CHEBI:29035"/>
        <label>2</label>
    </ligand>
</feature>
<dbReference type="InterPro" id="IPR017439">
    <property type="entry name" value="Amidohydrolase"/>
</dbReference>
<accession>A0A0J6ZK67</accession>
<dbReference type="Pfam" id="PF07687">
    <property type="entry name" value="M20_dimer"/>
    <property type="match status" value="1"/>
</dbReference>
<dbReference type="PANTHER" id="PTHR11014">
    <property type="entry name" value="PEPTIDASE M20 FAMILY MEMBER"/>
    <property type="match status" value="1"/>
</dbReference>
<proteinExistence type="predicted"/>
<evidence type="ECO:0000256" key="2">
    <source>
        <dbReference type="PIRSR" id="PIRSR005962-1"/>
    </source>
</evidence>
<evidence type="ECO:0000256" key="1">
    <source>
        <dbReference type="ARBA" id="ARBA00022801"/>
    </source>
</evidence>
<dbReference type="Proteomes" id="UP000036503">
    <property type="component" value="Unassembled WGS sequence"/>
</dbReference>